<evidence type="ECO:0000259" key="1">
    <source>
        <dbReference type="Pfam" id="PF13912"/>
    </source>
</evidence>
<evidence type="ECO:0000313" key="2">
    <source>
        <dbReference type="EMBL" id="KAJ1371183.1"/>
    </source>
</evidence>
<protein>
    <recommendedName>
        <fullName evidence="1">C2H2-type domain-containing protein</fullName>
    </recommendedName>
</protein>
<dbReference type="EMBL" id="JAHQIW010006927">
    <property type="protein sequence ID" value="KAJ1371183.1"/>
    <property type="molecule type" value="Genomic_DNA"/>
</dbReference>
<accession>A0AAD5WIY6</accession>
<reference evidence="2" key="1">
    <citation type="submission" date="2021-06" db="EMBL/GenBank/DDBJ databases">
        <title>Parelaphostrongylus tenuis whole genome reference sequence.</title>
        <authorList>
            <person name="Garwood T.J."/>
            <person name="Larsen P.A."/>
            <person name="Fountain-Jones N.M."/>
            <person name="Garbe J.R."/>
            <person name="Macchietto M.G."/>
            <person name="Kania S.A."/>
            <person name="Gerhold R.W."/>
            <person name="Richards J.E."/>
            <person name="Wolf T.M."/>
        </authorList>
    </citation>
    <scope>NUCLEOTIDE SEQUENCE</scope>
    <source>
        <strain evidence="2">MNPRO001-30</strain>
        <tissue evidence="2">Meninges</tissue>
    </source>
</reference>
<name>A0AAD5WIY6_PARTN</name>
<dbReference type="AlphaFoldDB" id="A0AAD5WIY6"/>
<evidence type="ECO:0000313" key="3">
    <source>
        <dbReference type="Proteomes" id="UP001196413"/>
    </source>
</evidence>
<dbReference type="InterPro" id="IPR013087">
    <property type="entry name" value="Znf_C2H2_type"/>
</dbReference>
<proteinExistence type="predicted"/>
<keyword evidence="3" id="KW-1185">Reference proteome</keyword>
<dbReference type="Proteomes" id="UP001196413">
    <property type="component" value="Unassembled WGS sequence"/>
</dbReference>
<comment type="caution">
    <text evidence="2">The sequence shown here is derived from an EMBL/GenBank/DDBJ whole genome shotgun (WGS) entry which is preliminary data.</text>
</comment>
<feature type="domain" description="C2H2-type" evidence="1">
    <location>
        <begin position="84"/>
        <end position="104"/>
    </location>
</feature>
<dbReference type="Pfam" id="PF13912">
    <property type="entry name" value="zf-C2H2_6"/>
    <property type="match status" value="1"/>
</dbReference>
<sequence>MGWTFAPISDYESAHFEHCGQEASRAYISEVARRYRERMRKMKERSQLTDGKCDSTSASLIKQRLLYLVGECDIDRATCRIPMCGRVFSTIQVLAWHMSYSHHDLASESTYGTLCFVCGIRMNTVKQCVYQRQPVISPLAPAATRIAQCAIDEDLDGDYTCQENSFPFREDFRYHKNHQ</sequence>
<gene>
    <name evidence="2" type="ORF">KIN20_033085</name>
</gene>
<organism evidence="2 3">
    <name type="scientific">Parelaphostrongylus tenuis</name>
    <name type="common">Meningeal worm</name>
    <dbReference type="NCBI Taxonomy" id="148309"/>
    <lineage>
        <taxon>Eukaryota</taxon>
        <taxon>Metazoa</taxon>
        <taxon>Ecdysozoa</taxon>
        <taxon>Nematoda</taxon>
        <taxon>Chromadorea</taxon>
        <taxon>Rhabditida</taxon>
        <taxon>Rhabditina</taxon>
        <taxon>Rhabditomorpha</taxon>
        <taxon>Strongyloidea</taxon>
        <taxon>Metastrongylidae</taxon>
        <taxon>Parelaphostrongylus</taxon>
    </lineage>
</organism>